<reference evidence="10" key="1">
    <citation type="submission" date="2017-02" db="EMBL/GenBank/DDBJ databases">
        <authorList>
            <person name="Varghese N."/>
            <person name="Submissions S."/>
        </authorList>
    </citation>
    <scope>NUCLEOTIDE SEQUENCE [LARGE SCALE GENOMIC DNA]</scope>
    <source>
        <strain evidence="10">ATCC BAA-73</strain>
    </source>
</reference>
<name>A0A1T4KVK6_9FIRM</name>
<dbReference type="GO" id="GO:0004715">
    <property type="term" value="F:non-membrane spanning protein tyrosine kinase activity"/>
    <property type="evidence" value="ECO:0007669"/>
    <property type="project" value="UniProtKB-EC"/>
</dbReference>
<dbReference type="CDD" id="cd05387">
    <property type="entry name" value="BY-kinase"/>
    <property type="match status" value="1"/>
</dbReference>
<evidence type="ECO:0000256" key="2">
    <source>
        <dbReference type="ARBA" id="ARBA00011903"/>
    </source>
</evidence>
<keyword evidence="5" id="KW-0418">Kinase</keyword>
<evidence type="ECO:0000256" key="4">
    <source>
        <dbReference type="ARBA" id="ARBA00022741"/>
    </source>
</evidence>
<dbReference type="InterPro" id="IPR027417">
    <property type="entry name" value="P-loop_NTPase"/>
</dbReference>
<dbReference type="Proteomes" id="UP000190625">
    <property type="component" value="Unassembled WGS sequence"/>
</dbReference>
<keyword evidence="4" id="KW-0547">Nucleotide-binding</keyword>
<keyword evidence="7" id="KW-0829">Tyrosine-protein kinase</keyword>
<dbReference type="NCBIfam" id="TIGR01007">
    <property type="entry name" value="eps_fam"/>
    <property type="match status" value="1"/>
</dbReference>
<dbReference type="GO" id="GO:0042802">
    <property type="term" value="F:identical protein binding"/>
    <property type="evidence" value="ECO:0007669"/>
    <property type="project" value="UniProtKB-ARBA"/>
</dbReference>
<dbReference type="AlphaFoldDB" id="A0A1T4KVK6"/>
<evidence type="ECO:0000256" key="8">
    <source>
        <dbReference type="ARBA" id="ARBA00051245"/>
    </source>
</evidence>
<comment type="similarity">
    <text evidence="1">Belongs to the CpsD/CapB family.</text>
</comment>
<evidence type="ECO:0000256" key="7">
    <source>
        <dbReference type="ARBA" id="ARBA00023137"/>
    </source>
</evidence>
<dbReference type="GO" id="GO:0005524">
    <property type="term" value="F:ATP binding"/>
    <property type="evidence" value="ECO:0007669"/>
    <property type="project" value="UniProtKB-KW"/>
</dbReference>
<evidence type="ECO:0000256" key="5">
    <source>
        <dbReference type="ARBA" id="ARBA00022777"/>
    </source>
</evidence>
<protein>
    <recommendedName>
        <fullName evidence="2">non-specific protein-tyrosine kinase</fullName>
        <ecNumber evidence="2">2.7.10.2</ecNumber>
    </recommendedName>
</protein>
<proteinExistence type="inferred from homology"/>
<dbReference type="RefSeq" id="WP_234983890.1">
    <property type="nucleotide sequence ID" value="NZ_FUWM01000007.1"/>
</dbReference>
<dbReference type="InterPro" id="IPR005702">
    <property type="entry name" value="Wzc-like_C"/>
</dbReference>
<comment type="catalytic activity">
    <reaction evidence="8">
        <text>L-tyrosyl-[protein] + ATP = O-phospho-L-tyrosyl-[protein] + ADP + H(+)</text>
        <dbReference type="Rhea" id="RHEA:10596"/>
        <dbReference type="Rhea" id="RHEA-COMP:10136"/>
        <dbReference type="Rhea" id="RHEA-COMP:20101"/>
        <dbReference type="ChEBI" id="CHEBI:15378"/>
        <dbReference type="ChEBI" id="CHEBI:30616"/>
        <dbReference type="ChEBI" id="CHEBI:46858"/>
        <dbReference type="ChEBI" id="CHEBI:61978"/>
        <dbReference type="ChEBI" id="CHEBI:456216"/>
        <dbReference type="EC" id="2.7.10.2"/>
    </reaction>
</comment>
<accession>A0A1T4KVK6</accession>
<dbReference type="GO" id="GO:0005886">
    <property type="term" value="C:plasma membrane"/>
    <property type="evidence" value="ECO:0007669"/>
    <property type="project" value="TreeGrafter"/>
</dbReference>
<dbReference type="PANTHER" id="PTHR32309">
    <property type="entry name" value="TYROSINE-PROTEIN KINASE"/>
    <property type="match status" value="1"/>
</dbReference>
<keyword evidence="3" id="KW-0808">Transferase</keyword>
<dbReference type="Pfam" id="PF10609">
    <property type="entry name" value="ParA"/>
    <property type="match status" value="1"/>
</dbReference>
<evidence type="ECO:0000256" key="3">
    <source>
        <dbReference type="ARBA" id="ARBA00022679"/>
    </source>
</evidence>
<dbReference type="SUPFAM" id="SSF52540">
    <property type="entry name" value="P-loop containing nucleoside triphosphate hydrolases"/>
    <property type="match status" value="1"/>
</dbReference>
<dbReference type="PANTHER" id="PTHR32309:SF13">
    <property type="entry name" value="FERRIC ENTEROBACTIN TRANSPORT PROTEIN FEPE"/>
    <property type="match status" value="1"/>
</dbReference>
<dbReference type="EC" id="2.7.10.2" evidence="2"/>
<keyword evidence="6" id="KW-0067">ATP-binding</keyword>
<evidence type="ECO:0000256" key="1">
    <source>
        <dbReference type="ARBA" id="ARBA00007316"/>
    </source>
</evidence>
<dbReference type="InterPro" id="IPR033756">
    <property type="entry name" value="YlxH/NBP35"/>
</dbReference>
<organism evidence="9 10">
    <name type="scientific">Selenihalanaerobacter shriftii</name>
    <dbReference type="NCBI Taxonomy" id="142842"/>
    <lineage>
        <taxon>Bacteria</taxon>
        <taxon>Bacillati</taxon>
        <taxon>Bacillota</taxon>
        <taxon>Clostridia</taxon>
        <taxon>Halanaerobiales</taxon>
        <taxon>Halobacteroidaceae</taxon>
        <taxon>Selenihalanaerobacter</taxon>
    </lineage>
</organism>
<dbReference type="EMBL" id="FUWM01000007">
    <property type="protein sequence ID" value="SJZ46459.1"/>
    <property type="molecule type" value="Genomic_DNA"/>
</dbReference>
<dbReference type="Gene3D" id="3.40.50.300">
    <property type="entry name" value="P-loop containing nucleotide triphosphate hydrolases"/>
    <property type="match status" value="1"/>
</dbReference>
<dbReference type="STRING" id="142842.SAMN02745118_00903"/>
<evidence type="ECO:0000313" key="10">
    <source>
        <dbReference type="Proteomes" id="UP000190625"/>
    </source>
</evidence>
<evidence type="ECO:0000313" key="9">
    <source>
        <dbReference type="EMBL" id="SJZ46459.1"/>
    </source>
</evidence>
<dbReference type="InterPro" id="IPR050445">
    <property type="entry name" value="Bact_polysacc_biosynth/exp"/>
</dbReference>
<sequence>MSNEVKQECQSRNYELMTEYNPKSPLAESYRTLRTNLRFLSPDNRLQTIAITSSIPGEGKSITVANLAISMVQDGQDVIIIDTDLRRPMQHRLFEVANYSGLSNILTNEIDLNDGLQETSISGLNIISSGMIPPNPAELLGSNKMEEVIKEAKGIADVVVIDCPPVIAVSDSRILTDKVDGVILVVASHETNGDAVVKSKEMLEQVQANIIGTILTKYPVQESSGYYSGYYQYY</sequence>
<keyword evidence="10" id="KW-1185">Reference proteome</keyword>
<evidence type="ECO:0000256" key="6">
    <source>
        <dbReference type="ARBA" id="ARBA00022840"/>
    </source>
</evidence>
<dbReference type="FunFam" id="3.40.50.300:FF:000527">
    <property type="entry name" value="Tyrosine-protein kinase etk"/>
    <property type="match status" value="1"/>
</dbReference>
<gene>
    <name evidence="9" type="ORF">SAMN02745118_00903</name>
</gene>